<dbReference type="CDD" id="cd03018">
    <property type="entry name" value="PRX_AhpE_like"/>
    <property type="match status" value="1"/>
</dbReference>
<evidence type="ECO:0000256" key="10">
    <source>
        <dbReference type="ARBA" id="ARBA00067009"/>
    </source>
</evidence>
<dbReference type="RefSeq" id="WP_259621959.1">
    <property type="nucleotide sequence ID" value="NZ_JANYMP010000002.1"/>
</dbReference>
<dbReference type="AlphaFoldDB" id="A0A9X3AE60"/>
<evidence type="ECO:0000256" key="5">
    <source>
        <dbReference type="ARBA" id="ARBA00032824"/>
    </source>
</evidence>
<dbReference type="PANTHER" id="PTHR43110">
    <property type="entry name" value="THIOL PEROXIDASE"/>
    <property type="match status" value="1"/>
</dbReference>
<evidence type="ECO:0000256" key="3">
    <source>
        <dbReference type="ARBA" id="ARBA00023002"/>
    </source>
</evidence>
<comment type="function">
    <text evidence="7">Thiol-specific peroxidase that catalyzes the reduction of hydrogen peroxide and organic hydroperoxides to water and alcohols, respectively. Plays a role in cell protection against oxidative stress by detoxifying peroxides. May represent an important antioxidant defense against cytotoxic peroxides, especially peroxynitrite, which can be formed by activated macrophages during infection.</text>
</comment>
<sequence>MQAPDFTLRDSNNQVVTLSSYRGTSAVLLVFYPYAFSRTCQGELDELRDGLEVYSAAGVAVLGISVDTPYSLKAWSHDRGYRFPLLSDFWPHGAVARAYGTFDQAKGMANRGTFLVDVAGEIRYAQVNEPGEPRDQTAWHHAVAALTAD</sequence>
<evidence type="ECO:0000256" key="1">
    <source>
        <dbReference type="ARBA" id="ARBA00022559"/>
    </source>
</evidence>
<organism evidence="16 17">
    <name type="scientific">Umezawaea endophytica</name>
    <dbReference type="NCBI Taxonomy" id="1654476"/>
    <lineage>
        <taxon>Bacteria</taxon>
        <taxon>Bacillati</taxon>
        <taxon>Actinomycetota</taxon>
        <taxon>Actinomycetes</taxon>
        <taxon>Pseudonocardiales</taxon>
        <taxon>Pseudonocardiaceae</taxon>
        <taxon>Umezawaea</taxon>
    </lineage>
</organism>
<dbReference type="EMBL" id="JANYMP010000002">
    <property type="protein sequence ID" value="MCS7476461.1"/>
    <property type="molecule type" value="Genomic_DNA"/>
</dbReference>
<dbReference type="PROSITE" id="PS51352">
    <property type="entry name" value="THIOREDOXIN_2"/>
    <property type="match status" value="1"/>
</dbReference>
<keyword evidence="1" id="KW-0575">Peroxidase</keyword>
<keyword evidence="17" id="KW-1185">Reference proteome</keyword>
<evidence type="ECO:0000256" key="14">
    <source>
        <dbReference type="PIRSR" id="PIRSR000239-1"/>
    </source>
</evidence>
<dbReference type="PANTHER" id="PTHR43110:SF1">
    <property type="entry name" value="THIOL PEROXIDASE"/>
    <property type="match status" value="1"/>
</dbReference>
<accession>A0A9X3AE60</accession>
<dbReference type="Pfam" id="PF00578">
    <property type="entry name" value="AhpC-TSA"/>
    <property type="match status" value="1"/>
</dbReference>
<dbReference type="InterPro" id="IPR013766">
    <property type="entry name" value="Thioredoxin_domain"/>
</dbReference>
<evidence type="ECO:0000256" key="7">
    <source>
        <dbReference type="ARBA" id="ARBA00056930"/>
    </source>
</evidence>
<keyword evidence="4" id="KW-0676">Redox-active center</keyword>
<dbReference type="EC" id="1.11.1.29" evidence="10"/>
<keyword evidence="2" id="KW-0049">Antioxidant</keyword>
<dbReference type="InterPro" id="IPR000866">
    <property type="entry name" value="AhpC/TSA"/>
</dbReference>
<evidence type="ECO:0000313" key="17">
    <source>
        <dbReference type="Proteomes" id="UP001141259"/>
    </source>
</evidence>
<dbReference type="InterPro" id="IPR024706">
    <property type="entry name" value="Peroxiredoxin_AhpC-typ"/>
</dbReference>
<feature type="active site" description="Cysteine sulfenic acid (-SOH) intermediate; for peroxidase activity" evidence="14">
    <location>
        <position position="40"/>
    </location>
</feature>
<dbReference type="PIRSF" id="PIRSF000239">
    <property type="entry name" value="AHPC"/>
    <property type="match status" value="1"/>
</dbReference>
<comment type="similarity">
    <text evidence="8">Belongs to the peroxiredoxin family. AhpE subfamily.</text>
</comment>
<dbReference type="SUPFAM" id="SSF52833">
    <property type="entry name" value="Thioredoxin-like"/>
    <property type="match status" value="1"/>
</dbReference>
<comment type="catalytic activity">
    <reaction evidence="6">
        <text>[mycoredoxin]-L-dithiol + a hydroperoxide = [mycoredoxin]-L-disulfide + an alcohol + H2O</text>
        <dbReference type="Rhea" id="RHEA:62640"/>
        <dbReference type="Rhea" id="RHEA-COMP:16137"/>
        <dbReference type="Rhea" id="RHEA-COMP:16138"/>
        <dbReference type="ChEBI" id="CHEBI:15377"/>
        <dbReference type="ChEBI" id="CHEBI:29950"/>
        <dbReference type="ChEBI" id="CHEBI:30879"/>
        <dbReference type="ChEBI" id="CHEBI:35924"/>
        <dbReference type="ChEBI" id="CHEBI:50058"/>
        <dbReference type="EC" id="1.11.1.29"/>
    </reaction>
</comment>
<evidence type="ECO:0000256" key="12">
    <source>
        <dbReference type="ARBA" id="ARBA00082991"/>
    </source>
</evidence>
<gene>
    <name evidence="16" type="ORF">NZH93_06325</name>
</gene>
<comment type="caution">
    <text evidence="16">The sequence shown here is derived from an EMBL/GenBank/DDBJ whole genome shotgun (WGS) entry which is preliminary data.</text>
</comment>
<evidence type="ECO:0000259" key="15">
    <source>
        <dbReference type="PROSITE" id="PS51352"/>
    </source>
</evidence>
<keyword evidence="3" id="KW-0560">Oxidoreductase</keyword>
<feature type="domain" description="Thioredoxin" evidence="15">
    <location>
        <begin position="1"/>
        <end position="148"/>
    </location>
</feature>
<dbReference type="InterPro" id="IPR050455">
    <property type="entry name" value="Tpx_Peroxidase_subfamily"/>
</dbReference>
<reference evidence="16" key="1">
    <citation type="submission" date="2022-08" db="EMBL/GenBank/DDBJ databases">
        <authorList>
            <person name="Tistechok S."/>
            <person name="Samborskyy M."/>
            <person name="Roman I."/>
        </authorList>
    </citation>
    <scope>NUCLEOTIDE SEQUENCE</scope>
    <source>
        <strain evidence="16">DSM 103496</strain>
    </source>
</reference>
<comment type="subunit">
    <text evidence="9">Homodimer. Forms both dimers and octamers; a tightly-associated dimer and a ring-like octamer.</text>
</comment>
<evidence type="ECO:0000256" key="9">
    <source>
        <dbReference type="ARBA" id="ARBA00065226"/>
    </source>
</evidence>
<evidence type="ECO:0000256" key="8">
    <source>
        <dbReference type="ARBA" id="ARBA00060973"/>
    </source>
</evidence>
<dbReference type="InterPro" id="IPR036249">
    <property type="entry name" value="Thioredoxin-like_sf"/>
</dbReference>
<evidence type="ECO:0000256" key="6">
    <source>
        <dbReference type="ARBA" id="ARBA00052774"/>
    </source>
</evidence>
<name>A0A9X3AE60_9PSEU</name>
<protein>
    <recommendedName>
        <fullName evidence="11">Alkyl hydroperoxide reductase E</fullName>
        <ecNumber evidence="10">1.11.1.29</ecNumber>
    </recommendedName>
    <alternativeName>
        <fullName evidence="12">Mycoredoxin-dependent peroxiredoxin</fullName>
    </alternativeName>
    <alternativeName>
        <fullName evidence="13">Peroxiredoxin AhpE</fullName>
    </alternativeName>
    <alternativeName>
        <fullName evidence="5">Thioredoxin peroxidase</fullName>
    </alternativeName>
</protein>
<evidence type="ECO:0000256" key="4">
    <source>
        <dbReference type="ARBA" id="ARBA00023284"/>
    </source>
</evidence>
<evidence type="ECO:0000256" key="2">
    <source>
        <dbReference type="ARBA" id="ARBA00022862"/>
    </source>
</evidence>
<dbReference type="FunFam" id="3.40.30.10:FF:000118">
    <property type="entry name" value="Peroxiredoxin AhpE"/>
    <property type="match status" value="1"/>
</dbReference>
<dbReference type="Gene3D" id="3.40.30.10">
    <property type="entry name" value="Glutaredoxin"/>
    <property type="match status" value="1"/>
</dbReference>
<evidence type="ECO:0000313" key="16">
    <source>
        <dbReference type="EMBL" id="MCS7476461.1"/>
    </source>
</evidence>
<dbReference type="GO" id="GO:0004601">
    <property type="term" value="F:peroxidase activity"/>
    <property type="evidence" value="ECO:0007669"/>
    <property type="project" value="UniProtKB-KW"/>
</dbReference>
<evidence type="ECO:0000256" key="11">
    <source>
        <dbReference type="ARBA" id="ARBA00068979"/>
    </source>
</evidence>
<proteinExistence type="inferred from homology"/>
<evidence type="ECO:0000256" key="13">
    <source>
        <dbReference type="ARBA" id="ARBA00083736"/>
    </source>
</evidence>
<dbReference type="Proteomes" id="UP001141259">
    <property type="component" value="Unassembled WGS sequence"/>
</dbReference>